<evidence type="ECO:0000313" key="1">
    <source>
        <dbReference type="EMBL" id="KAI7935684.1"/>
    </source>
</evidence>
<reference evidence="2" key="2">
    <citation type="journal article" date="2018" name="Mol. Plant Microbe Interact.">
        <title>Genome sequence resources for the wheat stripe rust pathogen (Puccinia striiformis f. sp. tritici) and the barley stripe rust pathogen (Puccinia striiformis f. sp. hordei).</title>
        <authorList>
            <person name="Xia C."/>
            <person name="Wang M."/>
            <person name="Yin C."/>
            <person name="Cornejo O.E."/>
            <person name="Hulbert S.H."/>
            <person name="Chen X."/>
        </authorList>
    </citation>
    <scope>NUCLEOTIDE SEQUENCE [LARGE SCALE GENOMIC DNA]</scope>
    <source>
        <strain evidence="2">93-210</strain>
    </source>
</reference>
<reference evidence="2" key="1">
    <citation type="journal article" date="2018" name="BMC Genomics">
        <title>Genomic insights into host adaptation between the wheat stripe rust pathogen (Puccinia striiformis f. sp. tritici) and the barley stripe rust pathogen (Puccinia striiformis f. sp. hordei).</title>
        <authorList>
            <person name="Xia C."/>
            <person name="Wang M."/>
            <person name="Yin C."/>
            <person name="Cornejo O.E."/>
            <person name="Hulbert S.H."/>
            <person name="Chen X."/>
        </authorList>
    </citation>
    <scope>NUCLEOTIDE SEQUENCE [LARGE SCALE GENOMIC DNA]</scope>
    <source>
        <strain evidence="2">93-210</strain>
    </source>
</reference>
<accession>A0ACC0DPN4</accession>
<evidence type="ECO:0000313" key="2">
    <source>
        <dbReference type="Proteomes" id="UP001060170"/>
    </source>
</evidence>
<reference evidence="1 2" key="3">
    <citation type="journal article" date="2022" name="Microbiol. Spectr.">
        <title>Folding features and dynamics of 3D genome architecture in plant fungal pathogens.</title>
        <authorList>
            <person name="Xia C."/>
        </authorList>
    </citation>
    <scope>NUCLEOTIDE SEQUENCE [LARGE SCALE GENOMIC DNA]</scope>
    <source>
        <strain evidence="1 2">93-210</strain>
    </source>
</reference>
<proteinExistence type="predicted"/>
<protein>
    <submittedName>
        <fullName evidence="1">Uncharacterized protein</fullName>
    </submittedName>
</protein>
<dbReference type="EMBL" id="CM045882">
    <property type="protein sequence ID" value="KAI7935684.1"/>
    <property type="molecule type" value="Genomic_DNA"/>
</dbReference>
<name>A0ACC0DPN4_9BASI</name>
<gene>
    <name evidence="1" type="ORF">MJO28_016555</name>
</gene>
<organism evidence="1 2">
    <name type="scientific">Puccinia striiformis f. sp. tritici</name>
    <dbReference type="NCBI Taxonomy" id="168172"/>
    <lineage>
        <taxon>Eukaryota</taxon>
        <taxon>Fungi</taxon>
        <taxon>Dikarya</taxon>
        <taxon>Basidiomycota</taxon>
        <taxon>Pucciniomycotina</taxon>
        <taxon>Pucciniomycetes</taxon>
        <taxon>Pucciniales</taxon>
        <taxon>Pucciniaceae</taxon>
        <taxon>Puccinia</taxon>
    </lineage>
</organism>
<keyword evidence="2" id="KW-1185">Reference proteome</keyword>
<dbReference type="Proteomes" id="UP001060170">
    <property type="component" value="Chromosome 18"/>
</dbReference>
<comment type="caution">
    <text evidence="1">The sequence shown here is derived from an EMBL/GenBank/DDBJ whole genome shotgun (WGS) entry which is preliminary data.</text>
</comment>
<sequence length="135" mass="14743">MLSNRFILVALIAIISLVLNVTSTAITPGETGLSSNAHPSGKPKKGETEDLRVYYTVIPKKNADEGKTISFLSVCLLEDLENELKNTKNVKIGISYPGDPRFVAKMLPEQANTLRHNELIQAVGKSFRSSPESSE</sequence>